<evidence type="ECO:0000313" key="4">
    <source>
        <dbReference type="Proteomes" id="UP000019277"/>
    </source>
</evidence>
<dbReference type="PATRIC" id="fig|909613.9.peg.4220"/>
<evidence type="ECO:0000256" key="1">
    <source>
        <dbReference type="SAM" id="MobiDB-lite"/>
    </source>
</evidence>
<dbReference type="AlphaFoldDB" id="W7IVM7"/>
<dbReference type="RefSeq" id="WP_052021423.1">
    <property type="nucleotide sequence ID" value="NZ_AYXG01000157.1"/>
</dbReference>
<evidence type="ECO:0000256" key="2">
    <source>
        <dbReference type="SAM" id="SignalP"/>
    </source>
</evidence>
<dbReference type="Pfam" id="PF11303">
    <property type="entry name" value="DUF3105"/>
    <property type="match status" value="1"/>
</dbReference>
<dbReference type="OrthoDB" id="164831at2"/>
<organism evidence="3 4">
    <name type="scientific">Actinokineospora spheciospongiae</name>
    <dbReference type="NCBI Taxonomy" id="909613"/>
    <lineage>
        <taxon>Bacteria</taxon>
        <taxon>Bacillati</taxon>
        <taxon>Actinomycetota</taxon>
        <taxon>Actinomycetes</taxon>
        <taxon>Pseudonocardiales</taxon>
        <taxon>Pseudonocardiaceae</taxon>
        <taxon>Actinokineospora</taxon>
    </lineage>
</organism>
<keyword evidence="4" id="KW-1185">Reference proteome</keyword>
<dbReference type="STRING" id="909613.UO65_4218"/>
<dbReference type="eggNOG" id="COG0515">
    <property type="taxonomic scope" value="Bacteria"/>
</dbReference>
<dbReference type="PROSITE" id="PS51257">
    <property type="entry name" value="PROKAR_LIPOPROTEIN"/>
    <property type="match status" value="1"/>
</dbReference>
<evidence type="ECO:0008006" key="5">
    <source>
        <dbReference type="Google" id="ProtNLM"/>
    </source>
</evidence>
<dbReference type="InterPro" id="IPR021454">
    <property type="entry name" value="DUF3105"/>
</dbReference>
<name>W7IVM7_9PSEU</name>
<feature type="region of interest" description="Disordered" evidence="1">
    <location>
        <begin position="205"/>
        <end position="224"/>
    </location>
</feature>
<gene>
    <name evidence="3" type="ORF">UO65_4218</name>
</gene>
<sequence length="224" mass="23708">MRAPRLLVPVAAACLLTACASGTPAGSAAPPTSGGAAAFAPTDAEHDPTTRIPGVLAVEYGEVEHVLATRRVAYDHAPPLGGNHDPSWAQCDGVVYDVAVRSENLVHSMEHGAVWISYNPDQVTGAARDALARRVTDQPYMVMSPYPGQDEPVSVQAWGRQLKVDSVDDPRIDRFTTATRTNPYLSPEPGASCGAIDPRLFDVDNPRPFDPAPYGPDAIPVTGS</sequence>
<protein>
    <recommendedName>
        <fullName evidence="5">DUF3105 domain-containing protein</fullName>
    </recommendedName>
</protein>
<dbReference type="EMBL" id="AYXG01000157">
    <property type="protein sequence ID" value="EWC60481.1"/>
    <property type="molecule type" value="Genomic_DNA"/>
</dbReference>
<evidence type="ECO:0000313" key="3">
    <source>
        <dbReference type="EMBL" id="EWC60481.1"/>
    </source>
</evidence>
<feature type="region of interest" description="Disordered" evidence="1">
    <location>
        <begin position="25"/>
        <end position="48"/>
    </location>
</feature>
<proteinExistence type="predicted"/>
<reference evidence="3 4" key="1">
    <citation type="journal article" date="2014" name="Genome Announc.">
        <title>Draft Genome Sequence of the Antitrypanosomally Active Sponge-Associated Bacterium Actinokineospora sp. Strain EG49.</title>
        <authorList>
            <person name="Harjes J."/>
            <person name="Ryu T."/>
            <person name="Abdelmohsen U.R."/>
            <person name="Moitinho-Silva L."/>
            <person name="Horn H."/>
            <person name="Ravasi T."/>
            <person name="Hentschel U."/>
        </authorList>
    </citation>
    <scope>NUCLEOTIDE SEQUENCE [LARGE SCALE GENOMIC DNA]</scope>
    <source>
        <strain evidence="3 4">EG49</strain>
    </source>
</reference>
<feature type="chain" id="PRO_5038506021" description="DUF3105 domain-containing protein" evidence="2">
    <location>
        <begin position="21"/>
        <end position="224"/>
    </location>
</feature>
<feature type="compositionally biased region" description="Low complexity" evidence="1">
    <location>
        <begin position="25"/>
        <end position="42"/>
    </location>
</feature>
<keyword evidence="2" id="KW-0732">Signal</keyword>
<accession>W7IVM7</accession>
<feature type="signal peptide" evidence="2">
    <location>
        <begin position="1"/>
        <end position="20"/>
    </location>
</feature>
<dbReference type="Proteomes" id="UP000019277">
    <property type="component" value="Unassembled WGS sequence"/>
</dbReference>
<comment type="caution">
    <text evidence="3">The sequence shown here is derived from an EMBL/GenBank/DDBJ whole genome shotgun (WGS) entry which is preliminary data.</text>
</comment>